<dbReference type="Proteomes" id="UP000318509">
    <property type="component" value="Unassembled WGS sequence"/>
</dbReference>
<feature type="binding site" evidence="9">
    <location>
        <position position="271"/>
    </location>
    <ligand>
        <name>L-histidine</name>
        <dbReference type="ChEBI" id="CHEBI:57595"/>
    </ligand>
</feature>
<keyword evidence="6 8" id="KW-0963">Cytoplasm</keyword>
<dbReference type="PANTHER" id="PTHR43707">
    <property type="entry name" value="HISTIDYL-TRNA SYNTHETASE"/>
    <property type="match status" value="1"/>
</dbReference>
<evidence type="ECO:0000259" key="10">
    <source>
        <dbReference type="PROSITE" id="PS50862"/>
    </source>
</evidence>
<dbReference type="PIRSF" id="PIRSF001549">
    <property type="entry name" value="His-tRNA_synth"/>
    <property type="match status" value="1"/>
</dbReference>
<dbReference type="SUPFAM" id="SSF55681">
    <property type="entry name" value="Class II aaRS and biotin synthetases"/>
    <property type="match status" value="1"/>
</dbReference>
<feature type="binding site" evidence="9">
    <location>
        <position position="131"/>
    </location>
    <ligand>
        <name>L-histidine</name>
        <dbReference type="ChEBI" id="CHEBI:57595"/>
    </ligand>
</feature>
<dbReference type="CDD" id="cd00773">
    <property type="entry name" value="HisRS-like_core"/>
    <property type="match status" value="1"/>
</dbReference>
<dbReference type="PROSITE" id="PS50862">
    <property type="entry name" value="AA_TRNA_LIGASE_II"/>
    <property type="match status" value="1"/>
</dbReference>
<evidence type="ECO:0000256" key="8">
    <source>
        <dbReference type="HAMAP-Rule" id="MF_00125"/>
    </source>
</evidence>
<keyword evidence="11" id="KW-0328">Glycosyltransferase</keyword>
<evidence type="ECO:0000256" key="3">
    <source>
        <dbReference type="ARBA" id="ARBA00005539"/>
    </source>
</evidence>
<name>A0A537JYR2_9BACT</name>
<keyword evidence="8" id="KW-0368">Histidine biosynthesis</keyword>
<evidence type="ECO:0000256" key="6">
    <source>
        <dbReference type="ARBA" id="ARBA00022490"/>
    </source>
</evidence>
<comment type="subcellular location">
    <subcellularLocation>
        <location evidence="1 8">Cytoplasm</location>
    </subcellularLocation>
</comment>
<dbReference type="InterPro" id="IPR045864">
    <property type="entry name" value="aa-tRNA-synth_II/BPL/LPL"/>
</dbReference>
<dbReference type="InterPro" id="IPR004516">
    <property type="entry name" value="HisRS/HisZ"/>
</dbReference>
<dbReference type="InterPro" id="IPR004517">
    <property type="entry name" value="HisZ"/>
</dbReference>
<dbReference type="GO" id="GO:0000105">
    <property type="term" value="P:L-histidine biosynthetic process"/>
    <property type="evidence" value="ECO:0007669"/>
    <property type="project" value="UniProtKB-UniRule"/>
</dbReference>
<evidence type="ECO:0000256" key="1">
    <source>
        <dbReference type="ARBA" id="ARBA00004496"/>
    </source>
</evidence>
<keyword evidence="8" id="KW-0028">Amino-acid biosynthesis</keyword>
<protein>
    <recommendedName>
        <fullName evidence="5 8">ATP phosphoribosyltransferase regulatory subunit</fullName>
    </recommendedName>
</protein>
<dbReference type="InterPro" id="IPR041715">
    <property type="entry name" value="HisRS-like_core"/>
</dbReference>
<evidence type="ECO:0000256" key="5">
    <source>
        <dbReference type="ARBA" id="ARBA00020397"/>
    </source>
</evidence>
<comment type="function">
    <text evidence="7 8">Required for the first step of histidine biosynthesis. May allow the feedback regulation of ATP phosphoribosyltransferase activity by histidine.</text>
</comment>
<evidence type="ECO:0000313" key="12">
    <source>
        <dbReference type="Proteomes" id="UP000318509"/>
    </source>
</evidence>
<sequence>MARRERWQQLPPGMRDLLADESARARAVTGRILSCMRRWGYREVVTPTIEYFDTLVRGEGTEAGDRLFKLVDRGGELLALRPEMTTPVARLVTTHLRGRPLPLRLAYAGQVFRGSETGSGRLREFPQVGCELIGADTLEADAEIVALAVDALAASGAAECSVSLGHVGFLRGMLEGLGLPEEGALEARALLYQKDFVGLRAVLDRAGAPAARGEALTALPGLRGPQAIREARRLADTAESRRVLRDLETLIGILETYGVGGGVKVDLSIIRDFDYYTGIVFEGHTAALGFPLLGGGRYDRLFEGFGAPHAATGFAVRVDRALAASAGGDGGGEAPDVAVAFADGARGEALRLARSLRQQDLSVTVEILGRPWDEVARGALAAGAPRAVLVTGSRAVVREADGRERSAALADLLRGGPGHGGGPCPS</sequence>
<dbReference type="HAMAP" id="MF_00125">
    <property type="entry name" value="HisZ"/>
    <property type="match status" value="1"/>
</dbReference>
<keyword evidence="11" id="KW-0808">Transferase</keyword>
<dbReference type="GO" id="GO:0004821">
    <property type="term" value="F:histidine-tRNA ligase activity"/>
    <property type="evidence" value="ECO:0007669"/>
    <property type="project" value="TreeGrafter"/>
</dbReference>
<evidence type="ECO:0000313" key="11">
    <source>
        <dbReference type="EMBL" id="TMI88640.1"/>
    </source>
</evidence>
<comment type="caution">
    <text evidence="11">The sequence shown here is derived from an EMBL/GenBank/DDBJ whole genome shotgun (WGS) entry which is preliminary data.</text>
</comment>
<dbReference type="PANTHER" id="PTHR43707:SF1">
    <property type="entry name" value="HISTIDINE--TRNA LIGASE, MITOCHONDRIAL-RELATED"/>
    <property type="match status" value="1"/>
</dbReference>
<comment type="miscellaneous">
    <text evidence="8">This function is generally fulfilled by the C-terminal part of HisG, which is missing in some bacteria such as this one.</text>
</comment>
<proteinExistence type="inferred from homology"/>
<evidence type="ECO:0000256" key="7">
    <source>
        <dbReference type="ARBA" id="ARBA00025246"/>
    </source>
</evidence>
<evidence type="ECO:0000256" key="9">
    <source>
        <dbReference type="PIRSR" id="PIRSR001549-1"/>
    </source>
</evidence>
<dbReference type="AlphaFoldDB" id="A0A537JYR2"/>
<dbReference type="GO" id="GO:0005737">
    <property type="term" value="C:cytoplasm"/>
    <property type="evidence" value="ECO:0007669"/>
    <property type="project" value="UniProtKB-SubCell"/>
</dbReference>
<dbReference type="Gene3D" id="3.30.930.10">
    <property type="entry name" value="Bira Bifunctional Protein, Domain 2"/>
    <property type="match status" value="1"/>
</dbReference>
<evidence type="ECO:0000256" key="2">
    <source>
        <dbReference type="ARBA" id="ARBA00004667"/>
    </source>
</evidence>
<feature type="binding site" evidence="9">
    <location>
        <position position="113"/>
    </location>
    <ligand>
        <name>L-histidine</name>
        <dbReference type="ChEBI" id="CHEBI:57595"/>
    </ligand>
</feature>
<evidence type="ECO:0000256" key="4">
    <source>
        <dbReference type="ARBA" id="ARBA00011496"/>
    </source>
</evidence>
<dbReference type="UniPathway" id="UPA00031">
    <property type="reaction ID" value="UER00006"/>
</dbReference>
<dbReference type="InterPro" id="IPR006195">
    <property type="entry name" value="aa-tRNA-synth_II"/>
</dbReference>
<feature type="domain" description="Aminoacyl-transfer RNA synthetases class-II family profile" evidence="10">
    <location>
        <begin position="38"/>
        <end position="417"/>
    </location>
</feature>
<dbReference type="NCBIfam" id="TIGR00443">
    <property type="entry name" value="hisZ_biosyn_reg"/>
    <property type="match status" value="1"/>
</dbReference>
<gene>
    <name evidence="8 11" type="primary">hisZ</name>
    <name evidence="11" type="ORF">E6H00_12080</name>
</gene>
<comment type="similarity">
    <text evidence="3 8">Belongs to the class-II aminoacyl-tRNA synthetase family. HisZ subfamily.</text>
</comment>
<organism evidence="11 12">
    <name type="scientific">Candidatus Segetimicrobium genomatis</name>
    <dbReference type="NCBI Taxonomy" id="2569760"/>
    <lineage>
        <taxon>Bacteria</taxon>
        <taxon>Bacillati</taxon>
        <taxon>Candidatus Sysuimicrobiota</taxon>
        <taxon>Candidatus Sysuimicrobiia</taxon>
        <taxon>Candidatus Sysuimicrobiales</taxon>
        <taxon>Candidatus Segetimicrobiaceae</taxon>
        <taxon>Candidatus Segetimicrobium</taxon>
    </lineage>
</organism>
<feature type="binding site" evidence="9">
    <location>
        <begin position="83"/>
        <end position="85"/>
    </location>
    <ligand>
        <name>L-histidine</name>
        <dbReference type="ChEBI" id="CHEBI:57595"/>
    </ligand>
</feature>
<feature type="binding site" evidence="9">
    <location>
        <position position="127"/>
    </location>
    <ligand>
        <name>L-histidine</name>
        <dbReference type="ChEBI" id="CHEBI:57595"/>
    </ligand>
</feature>
<feature type="binding site" evidence="9">
    <location>
        <begin position="275"/>
        <end position="276"/>
    </location>
    <ligand>
        <name>L-histidine</name>
        <dbReference type="ChEBI" id="CHEBI:57595"/>
    </ligand>
</feature>
<dbReference type="Pfam" id="PF13393">
    <property type="entry name" value="tRNA-synt_His"/>
    <property type="match status" value="1"/>
</dbReference>
<comment type="subunit">
    <text evidence="4 8">Heteromultimer composed of HisG and HisZ subunits.</text>
</comment>
<accession>A0A537JYR2</accession>
<dbReference type="GO" id="GO:0016757">
    <property type="term" value="F:glycosyltransferase activity"/>
    <property type="evidence" value="ECO:0007669"/>
    <property type="project" value="UniProtKB-KW"/>
</dbReference>
<dbReference type="EMBL" id="VBAK01000137">
    <property type="protein sequence ID" value="TMI88640.1"/>
    <property type="molecule type" value="Genomic_DNA"/>
</dbReference>
<reference evidence="11 12" key="1">
    <citation type="journal article" date="2019" name="Nat. Microbiol.">
        <title>Mediterranean grassland soil C-N compound turnover is dependent on rainfall and depth, and is mediated by genomically divergent microorganisms.</title>
        <authorList>
            <person name="Diamond S."/>
            <person name="Andeer P.F."/>
            <person name="Li Z."/>
            <person name="Crits-Christoph A."/>
            <person name="Burstein D."/>
            <person name="Anantharaman K."/>
            <person name="Lane K.R."/>
            <person name="Thomas B.C."/>
            <person name="Pan C."/>
            <person name="Northen T.R."/>
            <person name="Banfield J.F."/>
        </authorList>
    </citation>
    <scope>NUCLEOTIDE SEQUENCE [LARGE SCALE GENOMIC DNA]</scope>
    <source>
        <strain evidence="11">NP_3</strain>
    </source>
</reference>
<dbReference type="GO" id="GO:0006427">
    <property type="term" value="P:histidyl-tRNA aminoacylation"/>
    <property type="evidence" value="ECO:0007669"/>
    <property type="project" value="TreeGrafter"/>
</dbReference>
<comment type="pathway">
    <text evidence="2 8">Amino-acid biosynthesis; L-histidine biosynthesis; L-histidine from 5-phospho-alpha-D-ribose 1-diphosphate: step 1/9.</text>
</comment>